<dbReference type="EMBL" id="VAHF01000002">
    <property type="protein sequence ID" value="TXG70072.1"/>
    <property type="molecule type" value="Genomic_DNA"/>
</dbReference>
<comment type="caution">
    <text evidence="1">The sequence shown here is derived from an EMBL/GenBank/DDBJ whole genome shotgun (WGS) entry which is preliminary data.</text>
</comment>
<gene>
    <name evidence="1" type="ORF">EZV62_005007</name>
</gene>
<accession>A0A5C7INK2</accession>
<evidence type="ECO:0000313" key="2">
    <source>
        <dbReference type="Proteomes" id="UP000323000"/>
    </source>
</evidence>
<sequence length="258" mass="27944">MTRQGQTGQGSKYAVAKEAALPKESKIPFQTLEDESFVEAVEVDFLEDPSCDLITWEAHLEKRKATGHPFEPACKILKELTFIDSSSDEESGPADPKEEADVPAIKAVNKYTGEDEVMVSTADTPIFTSLVLLSNSNPDNSVDKKGSSNPIYATIENTVYKLNESFRRIVHHVKQTSVTTSILWQSLSAVLSNANHEVRAKFGLRVVALLADIVVTNEARRTTILGVGGGSVVDWLLETVAVGKDGGGESACISDFQS</sequence>
<protein>
    <submittedName>
        <fullName evidence="1">Uncharacterized protein</fullName>
    </submittedName>
</protein>
<evidence type="ECO:0000313" key="1">
    <source>
        <dbReference type="EMBL" id="TXG70072.1"/>
    </source>
</evidence>
<dbReference type="OrthoDB" id="1747059at2759"/>
<dbReference type="Proteomes" id="UP000323000">
    <property type="component" value="Chromosome 2"/>
</dbReference>
<proteinExistence type="predicted"/>
<reference evidence="2" key="1">
    <citation type="journal article" date="2019" name="Gigascience">
        <title>De novo genome assembly of the endangered Acer yangbiense, a plant species with extremely small populations endemic to Yunnan Province, China.</title>
        <authorList>
            <person name="Yang J."/>
            <person name="Wariss H.M."/>
            <person name="Tao L."/>
            <person name="Zhang R."/>
            <person name="Yun Q."/>
            <person name="Hollingsworth P."/>
            <person name="Dao Z."/>
            <person name="Luo G."/>
            <person name="Guo H."/>
            <person name="Ma Y."/>
            <person name="Sun W."/>
        </authorList>
    </citation>
    <scope>NUCLEOTIDE SEQUENCE [LARGE SCALE GENOMIC DNA]</scope>
    <source>
        <strain evidence="2">cv. Malutang</strain>
    </source>
</reference>
<dbReference type="PANTHER" id="PTHR48202:SF1">
    <property type="entry name" value="ALPHA_BETA-HYDROLASES SUPERFAMILY PROTEIN"/>
    <property type="match status" value="1"/>
</dbReference>
<dbReference type="PANTHER" id="PTHR48202">
    <property type="entry name" value="ALPHA/BETA-HYDROLASES SUPERFAMILY PROTEIN"/>
    <property type="match status" value="1"/>
</dbReference>
<dbReference type="AlphaFoldDB" id="A0A5C7INK2"/>
<keyword evidence="2" id="KW-1185">Reference proteome</keyword>
<name>A0A5C7INK2_9ROSI</name>
<organism evidence="1 2">
    <name type="scientific">Acer yangbiense</name>
    <dbReference type="NCBI Taxonomy" id="1000413"/>
    <lineage>
        <taxon>Eukaryota</taxon>
        <taxon>Viridiplantae</taxon>
        <taxon>Streptophyta</taxon>
        <taxon>Embryophyta</taxon>
        <taxon>Tracheophyta</taxon>
        <taxon>Spermatophyta</taxon>
        <taxon>Magnoliopsida</taxon>
        <taxon>eudicotyledons</taxon>
        <taxon>Gunneridae</taxon>
        <taxon>Pentapetalae</taxon>
        <taxon>rosids</taxon>
        <taxon>malvids</taxon>
        <taxon>Sapindales</taxon>
        <taxon>Sapindaceae</taxon>
        <taxon>Hippocastanoideae</taxon>
        <taxon>Acereae</taxon>
        <taxon>Acer</taxon>
    </lineage>
</organism>